<keyword evidence="3" id="KW-0808">Transferase</keyword>
<comment type="catalytic activity">
    <reaction evidence="1">
        <text>S-ubiquitinyl-[E2 ubiquitin-conjugating enzyme]-L-cysteine + [acceptor protein]-L-lysine = [E2 ubiquitin-conjugating enzyme]-L-cysteine + N(6)-ubiquitinyl-[acceptor protein]-L-lysine.</text>
        <dbReference type="EC" id="2.3.2.27"/>
    </reaction>
</comment>
<dbReference type="SMART" id="SM00028">
    <property type="entry name" value="TPR"/>
    <property type="match status" value="3"/>
</dbReference>
<dbReference type="GO" id="GO:0006515">
    <property type="term" value="P:protein quality control for misfolded or incompletely synthesized proteins"/>
    <property type="evidence" value="ECO:0007669"/>
    <property type="project" value="TreeGrafter"/>
</dbReference>
<dbReference type="Gene3D" id="6.10.140.2020">
    <property type="match status" value="1"/>
</dbReference>
<dbReference type="InterPro" id="IPR019734">
    <property type="entry name" value="TPR_rpt"/>
</dbReference>
<sequence>MSKPATNNLTDIELKDHGNKLFSAKKFEDAITCYSKAIIKNPNNATYFTNRALCYIKLKKFDLACQDCRRALDMDQNLIKGHFFLGLSLMELQSYDEAIKHLQRAQDLGKEQKLNFGDDIASQLRMARKKRWNLLEEKRIAQEIELQTYLNQLIKEDMEKRLEKLKIDDKLSEDLHEEECSKIEQQCENYTTELNNMFVKVDDRRRKREVPDFICGKISFEILQDPVITPSGITYERKDIEEHLQRVGHFDPVTRVPLSVEQLIPNFSMKEVVDTFIQENEWALEY</sequence>
<dbReference type="Gene3D" id="3.30.40.10">
    <property type="entry name" value="Zinc/RING finger domain, C3HC4 (zinc finger)"/>
    <property type="match status" value="1"/>
</dbReference>
<dbReference type="OrthoDB" id="629492at2759"/>
<dbReference type="STRING" id="568069.A0A1J1HJC2"/>
<proteinExistence type="predicted"/>
<protein>
    <recommendedName>
        <fullName evidence="7">E3 ubiquitin-protein ligase CHIP</fullName>
        <ecNumber evidence="2">2.3.2.27</ecNumber>
    </recommendedName>
    <alternativeName>
        <fullName evidence="8">RING-type E3 ubiquitin transferase CHIP</fullName>
    </alternativeName>
</protein>
<dbReference type="GO" id="GO:0043161">
    <property type="term" value="P:proteasome-mediated ubiquitin-dependent protein catabolic process"/>
    <property type="evidence" value="ECO:0007669"/>
    <property type="project" value="TreeGrafter"/>
</dbReference>
<dbReference type="SUPFAM" id="SSF48452">
    <property type="entry name" value="TPR-like"/>
    <property type="match status" value="1"/>
</dbReference>
<dbReference type="InterPro" id="IPR003613">
    <property type="entry name" value="Ubox_domain"/>
</dbReference>
<dbReference type="GO" id="GO:0000209">
    <property type="term" value="P:protein polyubiquitination"/>
    <property type="evidence" value="ECO:0007669"/>
    <property type="project" value="TreeGrafter"/>
</dbReference>
<dbReference type="Gene3D" id="1.25.40.10">
    <property type="entry name" value="Tetratricopeptide repeat domain"/>
    <property type="match status" value="1"/>
</dbReference>
<dbReference type="SUPFAM" id="SSF57850">
    <property type="entry name" value="RING/U-box"/>
    <property type="match status" value="1"/>
</dbReference>
<evidence type="ECO:0000256" key="4">
    <source>
        <dbReference type="ARBA" id="ARBA00022737"/>
    </source>
</evidence>
<organism evidence="11 12">
    <name type="scientific">Clunio marinus</name>
    <dbReference type="NCBI Taxonomy" id="568069"/>
    <lineage>
        <taxon>Eukaryota</taxon>
        <taxon>Metazoa</taxon>
        <taxon>Ecdysozoa</taxon>
        <taxon>Arthropoda</taxon>
        <taxon>Hexapoda</taxon>
        <taxon>Insecta</taxon>
        <taxon>Pterygota</taxon>
        <taxon>Neoptera</taxon>
        <taxon>Endopterygota</taxon>
        <taxon>Diptera</taxon>
        <taxon>Nematocera</taxon>
        <taxon>Chironomoidea</taxon>
        <taxon>Chironomidae</taxon>
        <taxon>Clunio</taxon>
    </lineage>
</organism>
<evidence type="ECO:0000313" key="11">
    <source>
        <dbReference type="EMBL" id="CRK86369.1"/>
    </source>
</evidence>
<dbReference type="Pfam" id="PF12895">
    <property type="entry name" value="ANAPC3"/>
    <property type="match status" value="1"/>
</dbReference>
<keyword evidence="4" id="KW-0677">Repeat</keyword>
<dbReference type="CDD" id="cd16654">
    <property type="entry name" value="RING-Ubox_CHIP"/>
    <property type="match status" value="1"/>
</dbReference>
<dbReference type="Pfam" id="PF18391">
    <property type="entry name" value="CHIP_TPR_N"/>
    <property type="match status" value="1"/>
</dbReference>
<evidence type="ECO:0000256" key="6">
    <source>
        <dbReference type="ARBA" id="ARBA00022803"/>
    </source>
</evidence>
<dbReference type="PANTHER" id="PTHR46803:SF2">
    <property type="entry name" value="E3 UBIQUITIN-PROTEIN LIGASE CHIP"/>
    <property type="match status" value="1"/>
</dbReference>
<dbReference type="InterPro" id="IPR045202">
    <property type="entry name" value="CHIP_RING-Ubox"/>
</dbReference>
<dbReference type="InterPro" id="IPR013083">
    <property type="entry name" value="Znf_RING/FYVE/PHD"/>
</dbReference>
<dbReference type="FunFam" id="3.30.40.10:FF:000124">
    <property type="entry name" value="STIP1 homology and U box-containing protein 1"/>
    <property type="match status" value="1"/>
</dbReference>
<keyword evidence="5" id="KW-0833">Ubl conjugation pathway</keyword>
<dbReference type="EC" id="2.3.2.27" evidence="2"/>
<dbReference type="PROSITE" id="PS50005">
    <property type="entry name" value="TPR"/>
    <property type="match status" value="1"/>
</dbReference>
<dbReference type="GO" id="GO:0030018">
    <property type="term" value="C:Z disc"/>
    <property type="evidence" value="ECO:0007669"/>
    <property type="project" value="TreeGrafter"/>
</dbReference>
<dbReference type="PANTHER" id="PTHR46803">
    <property type="entry name" value="E3 UBIQUITIN-PROTEIN LIGASE CHIP"/>
    <property type="match status" value="1"/>
</dbReference>
<evidence type="ECO:0000259" key="10">
    <source>
        <dbReference type="PROSITE" id="PS51698"/>
    </source>
</evidence>
<evidence type="ECO:0000256" key="1">
    <source>
        <dbReference type="ARBA" id="ARBA00000900"/>
    </source>
</evidence>
<dbReference type="Proteomes" id="UP000183832">
    <property type="component" value="Unassembled WGS sequence"/>
</dbReference>
<evidence type="ECO:0000256" key="5">
    <source>
        <dbReference type="ARBA" id="ARBA00022786"/>
    </source>
</evidence>
<accession>A0A1J1HJC2</accession>
<dbReference type="GO" id="GO:0061630">
    <property type="term" value="F:ubiquitin protein ligase activity"/>
    <property type="evidence" value="ECO:0007669"/>
    <property type="project" value="UniProtKB-EC"/>
</dbReference>
<dbReference type="Pfam" id="PF04564">
    <property type="entry name" value="U-box"/>
    <property type="match status" value="1"/>
</dbReference>
<evidence type="ECO:0000256" key="7">
    <source>
        <dbReference type="ARBA" id="ARBA00044534"/>
    </source>
</evidence>
<dbReference type="GO" id="GO:0071218">
    <property type="term" value="P:cellular response to misfolded protein"/>
    <property type="evidence" value="ECO:0007669"/>
    <property type="project" value="TreeGrafter"/>
</dbReference>
<dbReference type="PROSITE" id="PS51698">
    <property type="entry name" value="U_BOX"/>
    <property type="match status" value="1"/>
</dbReference>
<dbReference type="InterPro" id="IPR041312">
    <property type="entry name" value="CHIP_TPR_N"/>
</dbReference>
<evidence type="ECO:0000256" key="3">
    <source>
        <dbReference type="ARBA" id="ARBA00022679"/>
    </source>
</evidence>
<feature type="domain" description="U-box" evidence="10">
    <location>
        <begin position="209"/>
        <end position="283"/>
    </location>
</feature>
<reference evidence="11 12" key="1">
    <citation type="submission" date="2015-04" db="EMBL/GenBank/DDBJ databases">
        <authorList>
            <person name="Syromyatnikov M.Y."/>
            <person name="Popov V.N."/>
        </authorList>
    </citation>
    <scope>NUCLEOTIDE SEQUENCE [LARGE SCALE GENOMIC DNA]</scope>
</reference>
<keyword evidence="12" id="KW-1185">Reference proteome</keyword>
<dbReference type="AlphaFoldDB" id="A0A1J1HJC2"/>
<evidence type="ECO:0000256" key="8">
    <source>
        <dbReference type="ARBA" id="ARBA00044543"/>
    </source>
</evidence>
<gene>
    <name evidence="11" type="ORF">CLUMA_CG000084</name>
</gene>
<dbReference type="GO" id="GO:0051087">
    <property type="term" value="F:protein-folding chaperone binding"/>
    <property type="evidence" value="ECO:0007669"/>
    <property type="project" value="TreeGrafter"/>
</dbReference>
<evidence type="ECO:0000256" key="9">
    <source>
        <dbReference type="PROSITE-ProRule" id="PRU00339"/>
    </source>
</evidence>
<feature type="repeat" description="TPR" evidence="9">
    <location>
        <begin position="79"/>
        <end position="112"/>
    </location>
</feature>
<dbReference type="InterPro" id="IPR011990">
    <property type="entry name" value="TPR-like_helical_dom_sf"/>
</dbReference>
<evidence type="ECO:0000313" key="12">
    <source>
        <dbReference type="Proteomes" id="UP000183832"/>
    </source>
</evidence>
<dbReference type="GO" id="GO:0045862">
    <property type="term" value="P:positive regulation of proteolysis"/>
    <property type="evidence" value="ECO:0007669"/>
    <property type="project" value="TreeGrafter"/>
</dbReference>
<keyword evidence="6 9" id="KW-0802">TPR repeat</keyword>
<name>A0A1J1HJC2_9DIPT</name>
<dbReference type="EMBL" id="CVRI01000001">
    <property type="protein sequence ID" value="CRK86369.1"/>
    <property type="molecule type" value="Genomic_DNA"/>
</dbReference>
<evidence type="ECO:0000256" key="2">
    <source>
        <dbReference type="ARBA" id="ARBA00012483"/>
    </source>
</evidence>
<dbReference type="SMART" id="SM00504">
    <property type="entry name" value="Ubox"/>
    <property type="match status" value="1"/>
</dbReference>